<accession>A0AAN6SY73</accession>
<feature type="transmembrane region" description="Helical" evidence="8">
    <location>
        <begin position="339"/>
        <end position="360"/>
    </location>
</feature>
<keyword evidence="3" id="KW-0677">Repeat</keyword>
<reference evidence="9" key="2">
    <citation type="submission" date="2023-05" db="EMBL/GenBank/DDBJ databases">
        <authorList>
            <consortium name="Lawrence Berkeley National Laboratory"/>
            <person name="Steindorff A."/>
            <person name="Hensen N."/>
            <person name="Bonometti L."/>
            <person name="Westerberg I."/>
            <person name="Brannstrom I.O."/>
            <person name="Guillou S."/>
            <person name="Cros-Aarteil S."/>
            <person name="Calhoun S."/>
            <person name="Haridas S."/>
            <person name="Kuo A."/>
            <person name="Mondo S."/>
            <person name="Pangilinan J."/>
            <person name="Riley R."/>
            <person name="Labutti K."/>
            <person name="Andreopoulos B."/>
            <person name="Lipzen A."/>
            <person name="Chen C."/>
            <person name="Yanf M."/>
            <person name="Daum C."/>
            <person name="Ng V."/>
            <person name="Clum A."/>
            <person name="Ohm R."/>
            <person name="Martin F."/>
            <person name="Silar P."/>
            <person name="Natvig D."/>
            <person name="Lalanne C."/>
            <person name="Gautier V."/>
            <person name="Ament-Velasquez S.L."/>
            <person name="Kruys A."/>
            <person name="Hutchinson M.I."/>
            <person name="Powell A.J."/>
            <person name="Barry K."/>
            <person name="Miller A.N."/>
            <person name="Grigoriev I.V."/>
            <person name="Debuchy R."/>
            <person name="Gladieux P."/>
            <person name="Thoren M.H."/>
            <person name="Johannesson H."/>
        </authorList>
    </citation>
    <scope>NUCLEOTIDE SEQUENCE</scope>
    <source>
        <strain evidence="9">CBS 757.83</strain>
    </source>
</reference>
<evidence type="ECO:0000256" key="5">
    <source>
        <dbReference type="ARBA" id="ARBA00023043"/>
    </source>
</evidence>
<name>A0AAN6SY73_9PEZI</name>
<evidence type="ECO:0000256" key="4">
    <source>
        <dbReference type="ARBA" id="ARBA00022989"/>
    </source>
</evidence>
<gene>
    <name evidence="9" type="ORF">N658DRAFT_561839</name>
</gene>
<organism evidence="9 10">
    <name type="scientific">Parathielavia hyrcaniae</name>
    <dbReference type="NCBI Taxonomy" id="113614"/>
    <lineage>
        <taxon>Eukaryota</taxon>
        <taxon>Fungi</taxon>
        <taxon>Dikarya</taxon>
        <taxon>Ascomycota</taxon>
        <taxon>Pezizomycotina</taxon>
        <taxon>Sordariomycetes</taxon>
        <taxon>Sordariomycetidae</taxon>
        <taxon>Sordariales</taxon>
        <taxon>Chaetomiaceae</taxon>
        <taxon>Parathielavia</taxon>
    </lineage>
</organism>
<dbReference type="PANTHER" id="PTHR24198:SF165">
    <property type="entry name" value="ANKYRIN REPEAT-CONTAINING PROTEIN-RELATED"/>
    <property type="match status" value="1"/>
</dbReference>
<dbReference type="SUPFAM" id="SSF48403">
    <property type="entry name" value="Ankyrin repeat"/>
    <property type="match status" value="2"/>
</dbReference>
<dbReference type="SMART" id="SM00248">
    <property type="entry name" value="ANK"/>
    <property type="match status" value="12"/>
</dbReference>
<keyword evidence="2 8" id="KW-0812">Transmembrane</keyword>
<feature type="repeat" description="ANK" evidence="7">
    <location>
        <begin position="606"/>
        <end position="638"/>
    </location>
</feature>
<evidence type="ECO:0000256" key="8">
    <source>
        <dbReference type="SAM" id="Phobius"/>
    </source>
</evidence>
<evidence type="ECO:0000256" key="1">
    <source>
        <dbReference type="ARBA" id="ARBA00004141"/>
    </source>
</evidence>
<evidence type="ECO:0000256" key="2">
    <source>
        <dbReference type="ARBA" id="ARBA00022692"/>
    </source>
</evidence>
<dbReference type="InterPro" id="IPR036770">
    <property type="entry name" value="Ankyrin_rpt-contain_sf"/>
</dbReference>
<proteinExistence type="predicted"/>
<feature type="repeat" description="ANK" evidence="7">
    <location>
        <begin position="714"/>
        <end position="736"/>
    </location>
</feature>
<dbReference type="Gene3D" id="1.20.58.340">
    <property type="entry name" value="Magnesium transport protein CorA, transmembrane region"/>
    <property type="match status" value="1"/>
</dbReference>
<evidence type="ECO:0000256" key="3">
    <source>
        <dbReference type="ARBA" id="ARBA00022737"/>
    </source>
</evidence>
<evidence type="ECO:0000256" key="6">
    <source>
        <dbReference type="ARBA" id="ARBA00023136"/>
    </source>
</evidence>
<evidence type="ECO:0000256" key="7">
    <source>
        <dbReference type="PROSITE-ProRule" id="PRU00023"/>
    </source>
</evidence>
<dbReference type="PROSITE" id="PS50297">
    <property type="entry name" value="ANK_REP_REGION"/>
    <property type="match status" value="3"/>
</dbReference>
<reference evidence="9" key="1">
    <citation type="journal article" date="2023" name="Mol. Phylogenet. Evol.">
        <title>Genome-scale phylogeny and comparative genomics of the fungal order Sordariales.</title>
        <authorList>
            <person name="Hensen N."/>
            <person name="Bonometti L."/>
            <person name="Westerberg I."/>
            <person name="Brannstrom I.O."/>
            <person name="Guillou S."/>
            <person name="Cros-Aarteil S."/>
            <person name="Calhoun S."/>
            <person name="Haridas S."/>
            <person name="Kuo A."/>
            <person name="Mondo S."/>
            <person name="Pangilinan J."/>
            <person name="Riley R."/>
            <person name="LaButti K."/>
            <person name="Andreopoulos B."/>
            <person name="Lipzen A."/>
            <person name="Chen C."/>
            <person name="Yan M."/>
            <person name="Daum C."/>
            <person name="Ng V."/>
            <person name="Clum A."/>
            <person name="Steindorff A."/>
            <person name="Ohm R.A."/>
            <person name="Martin F."/>
            <person name="Silar P."/>
            <person name="Natvig D.O."/>
            <person name="Lalanne C."/>
            <person name="Gautier V."/>
            <person name="Ament-Velasquez S.L."/>
            <person name="Kruys A."/>
            <person name="Hutchinson M.I."/>
            <person name="Powell A.J."/>
            <person name="Barry K."/>
            <person name="Miller A.N."/>
            <person name="Grigoriev I.V."/>
            <person name="Debuchy R."/>
            <person name="Gladieux P."/>
            <person name="Hiltunen Thoren M."/>
            <person name="Johannesson H."/>
        </authorList>
    </citation>
    <scope>NUCLEOTIDE SEQUENCE</scope>
    <source>
        <strain evidence="9">CBS 757.83</strain>
    </source>
</reference>
<dbReference type="EMBL" id="MU863677">
    <property type="protein sequence ID" value="KAK4097361.1"/>
    <property type="molecule type" value="Genomic_DNA"/>
</dbReference>
<dbReference type="PANTHER" id="PTHR24198">
    <property type="entry name" value="ANKYRIN REPEAT AND PROTEIN KINASE DOMAIN-CONTAINING PROTEIN"/>
    <property type="match status" value="1"/>
</dbReference>
<comment type="subcellular location">
    <subcellularLocation>
        <location evidence="1">Membrane</location>
        <topology evidence="1">Multi-pass membrane protein</topology>
    </subcellularLocation>
</comment>
<dbReference type="GO" id="GO:0016020">
    <property type="term" value="C:membrane"/>
    <property type="evidence" value="ECO:0007669"/>
    <property type="project" value="UniProtKB-SubCell"/>
</dbReference>
<dbReference type="SUPFAM" id="SSF144083">
    <property type="entry name" value="Magnesium transport protein CorA, transmembrane region"/>
    <property type="match status" value="1"/>
</dbReference>
<dbReference type="AlphaFoldDB" id="A0AAN6SY73"/>
<feature type="repeat" description="ANK" evidence="7">
    <location>
        <begin position="461"/>
        <end position="493"/>
    </location>
</feature>
<keyword evidence="5 7" id="KW-0040">ANK repeat</keyword>
<dbReference type="Pfam" id="PF01544">
    <property type="entry name" value="CorA"/>
    <property type="match status" value="1"/>
</dbReference>
<evidence type="ECO:0000313" key="10">
    <source>
        <dbReference type="Proteomes" id="UP001305647"/>
    </source>
</evidence>
<sequence length="962" mass="106753">MTTAERDGVELQTLLPHQADGLTTGAIWVLDGGQEILEYTEVGALAEYLGEYPEAENDGATRLFHYTSKSSMELLVKLFDKYEAWHLKMIAAEDPDHRLEVAGSNETFSVFAGGQKATFRLRPWSIQLVRFPTRRVEHTDSAIDALLYHDDFTNVACAKIPLEYVISVMETTVRNWTLIIETSQRFLGFYSVEALSPRLETDRSIIRHLLGAAQLWKSLLSMVQAQITHLRPINDMAVGDPWLWPGGSEDAEQLLGAARSSFQLLKGYEMSIQQTLLREVDQLIQQMTNLITIDEGYRSRDMNTSIWRLSWVTFIFLPLVFASTVFGMNLDIFRDNPSWWYYFSFVVPLIVVFSALYLGFRYSGSLAAWLKRKPSPASAAEGEDPESLVGANTVLRWAAATGQIDTVAGLLGSRAFTTASSQVMGPASDSPLISAILAGNEPIMRLLVQQNPQTVHETDKQGATALHQAARGCSSPVVEFLLENGASITVKDCDGLTPLDWAIKDGEDKSTAAILRKMYEEDNTADAPPPGATSLHIACVHRDFDITKRLIFAGYNNYSRFPGDSEGRKDAQGRIAPFTAMKQGHDFFVEVAKLYEDHDLAETDYRGQSLFHAAVQLGLLETVKYLVSRGLNVKLKTAGDLDTPLHFITHAPNNADRLAIVQFLCENGASRDHQNAVGSTIAHIIAQEGRPDSASLLQYLIQSEIWRLRVQDELGRTPIHLAATSGHLPAIKQLLSMANPEILLIKSVDGHMAVDVAARAGHLDTFLLLRPHHGHGIEIPDMARFWTLVRALVSKDDLPSLQKAFQLAEAQGQPLALSSRVFQQAIAARAAIIFGWFMGEKPDWIQSQLGQNTSGVLLHAIKSGNADFVDSLLDANVPVKGQDEYGWNVLHEAAFWGLRASTTKRIADSLASDGSSLKDQEDAYDWIPYDLAYFYFREDLYSILAPERLEENSGAWWIGLTT</sequence>
<dbReference type="Proteomes" id="UP001305647">
    <property type="component" value="Unassembled WGS sequence"/>
</dbReference>
<dbReference type="InterPro" id="IPR045863">
    <property type="entry name" value="CorA_TM1_TM2"/>
</dbReference>
<dbReference type="Gene3D" id="1.25.40.20">
    <property type="entry name" value="Ankyrin repeat-containing domain"/>
    <property type="match status" value="3"/>
</dbReference>
<keyword evidence="10" id="KW-1185">Reference proteome</keyword>
<dbReference type="InterPro" id="IPR002110">
    <property type="entry name" value="Ankyrin_rpt"/>
</dbReference>
<comment type="caution">
    <text evidence="9">The sequence shown here is derived from an EMBL/GenBank/DDBJ whole genome shotgun (WGS) entry which is preliminary data.</text>
</comment>
<evidence type="ECO:0000313" key="9">
    <source>
        <dbReference type="EMBL" id="KAK4097361.1"/>
    </source>
</evidence>
<feature type="transmembrane region" description="Helical" evidence="8">
    <location>
        <begin position="306"/>
        <end position="327"/>
    </location>
</feature>
<keyword evidence="4 8" id="KW-1133">Transmembrane helix</keyword>
<protein>
    <submittedName>
        <fullName evidence="9">Ankyrin</fullName>
    </submittedName>
</protein>
<dbReference type="InterPro" id="IPR002523">
    <property type="entry name" value="MgTranspt_CorA/ZnTranspt_ZntB"/>
</dbReference>
<dbReference type="GO" id="GO:0046873">
    <property type="term" value="F:metal ion transmembrane transporter activity"/>
    <property type="evidence" value="ECO:0007669"/>
    <property type="project" value="InterPro"/>
</dbReference>
<dbReference type="PROSITE" id="PS50088">
    <property type="entry name" value="ANK_REPEAT"/>
    <property type="match status" value="3"/>
</dbReference>
<keyword evidence="6 8" id="KW-0472">Membrane</keyword>
<dbReference type="Pfam" id="PF12796">
    <property type="entry name" value="Ank_2"/>
    <property type="match status" value="3"/>
</dbReference>